<reference evidence="1" key="1">
    <citation type="submission" date="2019-08" db="EMBL/GenBank/DDBJ databases">
        <authorList>
            <person name="Kucharzyk K."/>
            <person name="Murdoch R.W."/>
            <person name="Higgins S."/>
            <person name="Loffler F."/>
        </authorList>
    </citation>
    <scope>NUCLEOTIDE SEQUENCE</scope>
</reference>
<comment type="caution">
    <text evidence="1">The sequence shown here is derived from an EMBL/GenBank/DDBJ whole genome shotgun (WGS) entry which is preliminary data.</text>
</comment>
<dbReference type="AlphaFoldDB" id="A0A645ABU1"/>
<sequence length="150" mass="16118">MVAVMVTGNGAIVAVQVPLGIGCQKTHAAGAGIFQIWVQEKGCFAYARRADHETVDVVGIHQRRDLVFCPCAAENDALLRNSGEAFSLPPQLRLKGNVLVDAFDFLFGRKARGTMLAVTHCAGLDSVEGVIMSQKRKAADDEKHHGGRCD</sequence>
<accession>A0A645ABU1</accession>
<name>A0A645ABU1_9ZZZZ</name>
<gene>
    <name evidence="1" type="ORF">SDC9_96472</name>
</gene>
<organism evidence="1">
    <name type="scientific">bioreactor metagenome</name>
    <dbReference type="NCBI Taxonomy" id="1076179"/>
    <lineage>
        <taxon>unclassified sequences</taxon>
        <taxon>metagenomes</taxon>
        <taxon>ecological metagenomes</taxon>
    </lineage>
</organism>
<evidence type="ECO:0000313" key="1">
    <source>
        <dbReference type="EMBL" id="MPM49741.1"/>
    </source>
</evidence>
<proteinExistence type="predicted"/>
<protein>
    <submittedName>
        <fullName evidence="1">Uncharacterized protein</fullName>
    </submittedName>
</protein>
<dbReference type="EMBL" id="VSSQ01012655">
    <property type="protein sequence ID" value="MPM49741.1"/>
    <property type="molecule type" value="Genomic_DNA"/>
</dbReference>